<protein>
    <submittedName>
        <fullName evidence="1">Prokaryotic membrane lipoprotein lipid attachment site profile</fullName>
    </submittedName>
</protein>
<evidence type="ECO:0000313" key="2">
    <source>
        <dbReference type="Proteomes" id="UP000265962"/>
    </source>
</evidence>
<name>A0A375I012_9ACTN</name>
<dbReference type="AlphaFoldDB" id="A0A375I012"/>
<evidence type="ECO:0000313" key="1">
    <source>
        <dbReference type="EMBL" id="SPF67955.1"/>
    </source>
</evidence>
<keyword evidence="2" id="KW-1185">Reference proteome</keyword>
<dbReference type="Proteomes" id="UP000265962">
    <property type="component" value="Unassembled WGS sequence"/>
</dbReference>
<reference evidence="2" key="1">
    <citation type="submission" date="2018-02" db="EMBL/GenBank/DDBJ databases">
        <authorList>
            <person name="Hornung B."/>
        </authorList>
    </citation>
    <scope>NUCLEOTIDE SEQUENCE [LARGE SCALE GENOMIC DNA]</scope>
</reference>
<accession>A0A375I012</accession>
<proteinExistence type="predicted"/>
<keyword evidence="1" id="KW-0449">Lipoprotein</keyword>
<organism evidence="1 2">
    <name type="scientific">Propionibacterium ruminifibrarum</name>
    <dbReference type="NCBI Taxonomy" id="1962131"/>
    <lineage>
        <taxon>Bacteria</taxon>
        <taxon>Bacillati</taxon>
        <taxon>Actinomycetota</taxon>
        <taxon>Actinomycetes</taxon>
        <taxon>Propionibacteriales</taxon>
        <taxon>Propionibacteriaceae</taxon>
        <taxon>Propionibacterium</taxon>
    </lineage>
</organism>
<dbReference type="EMBL" id="OMOH01000003">
    <property type="protein sequence ID" value="SPF67955.1"/>
    <property type="molecule type" value="Genomic_DNA"/>
</dbReference>
<dbReference type="PROSITE" id="PS51257">
    <property type="entry name" value="PROKAR_LIPOPROTEIN"/>
    <property type="match status" value="1"/>
</dbReference>
<sequence length="36" mass="3683">MGMNTKSNISVTAWVMFGCTITVPEAVGLPGAVGRS</sequence>
<gene>
    <name evidence="1" type="ORF">PROPJV5_0911</name>
</gene>